<accession>A6UT81</accession>
<name>A6UT81_META3</name>
<dbReference type="SUPFAM" id="SSF53807">
    <property type="entry name" value="Helical backbone' metal receptor"/>
    <property type="match status" value="1"/>
</dbReference>
<dbReference type="PANTHER" id="PTHR30535">
    <property type="entry name" value="VITAMIN B12-BINDING PROTEIN"/>
    <property type="match status" value="1"/>
</dbReference>
<dbReference type="SUPFAM" id="SSF63446">
    <property type="entry name" value="Type I dockerin domain"/>
    <property type="match status" value="1"/>
</dbReference>
<feature type="domain" description="Dockerin" evidence="1">
    <location>
        <begin position="19"/>
        <end position="78"/>
    </location>
</feature>
<dbReference type="Pfam" id="PF01497">
    <property type="entry name" value="Peripla_BP_2"/>
    <property type="match status" value="1"/>
</dbReference>
<dbReference type="OrthoDB" id="24039at2157"/>
<evidence type="ECO:0000313" key="3">
    <source>
        <dbReference type="Proteomes" id="UP000001106"/>
    </source>
</evidence>
<proteinExistence type="predicted"/>
<keyword evidence="3" id="KW-1185">Reference proteome</keyword>
<dbReference type="HOGENOM" id="CLU_025776_0_0_2"/>
<protein>
    <submittedName>
        <fullName evidence="2">Periplasmic binding protein</fullName>
    </submittedName>
</protein>
<dbReference type="PROSITE" id="PS00018">
    <property type="entry name" value="EF_HAND_1"/>
    <property type="match status" value="1"/>
</dbReference>
<dbReference type="CDD" id="cd14256">
    <property type="entry name" value="Dockerin_I"/>
    <property type="match status" value="1"/>
</dbReference>
<reference evidence="2" key="1">
    <citation type="submission" date="2007-06" db="EMBL/GenBank/DDBJ databases">
        <title>Complete sequence of Methanococcus aeolicus Nankai-3.</title>
        <authorList>
            <consortium name="US DOE Joint Genome Institute"/>
            <person name="Copeland A."/>
            <person name="Lucas S."/>
            <person name="Lapidus A."/>
            <person name="Barry K."/>
            <person name="Glavina del Rio T."/>
            <person name="Dalin E."/>
            <person name="Tice H."/>
            <person name="Pitluck S."/>
            <person name="Chain P."/>
            <person name="Malfatti S."/>
            <person name="Shin M."/>
            <person name="Vergez L."/>
            <person name="Schmutz J."/>
            <person name="Larimer F."/>
            <person name="Land M."/>
            <person name="Hauser L."/>
            <person name="Kyrpides N."/>
            <person name="Lykidis A."/>
            <person name="Sieprawska-Lupa M."/>
            <person name="Whitman W.B."/>
            <person name="Richardson P."/>
        </authorList>
    </citation>
    <scope>NUCLEOTIDE SEQUENCE [LARGE SCALE GENOMIC DNA]</scope>
    <source>
        <strain evidence="2">Nankai-3</strain>
    </source>
</reference>
<dbReference type="GO" id="GO:0000272">
    <property type="term" value="P:polysaccharide catabolic process"/>
    <property type="evidence" value="ECO:0007669"/>
    <property type="project" value="InterPro"/>
</dbReference>
<dbReference type="InterPro" id="IPR050902">
    <property type="entry name" value="ABC_Transporter_SBP"/>
</dbReference>
<gene>
    <name evidence="2" type="ordered locus">Maeo_0111</name>
</gene>
<dbReference type="InterPro" id="IPR036439">
    <property type="entry name" value="Dockerin_dom_sf"/>
</dbReference>
<dbReference type="eggNOG" id="arCOG03417">
    <property type="taxonomic scope" value="Archaea"/>
</dbReference>
<evidence type="ECO:0000259" key="1">
    <source>
        <dbReference type="PROSITE" id="PS51766"/>
    </source>
</evidence>
<dbReference type="PROSITE" id="PS51766">
    <property type="entry name" value="DOCKERIN"/>
    <property type="match status" value="1"/>
</dbReference>
<dbReference type="GeneID" id="5326853"/>
<dbReference type="Gene3D" id="1.10.1330.10">
    <property type="entry name" value="Dockerin domain"/>
    <property type="match status" value="1"/>
</dbReference>
<dbReference type="InterPro" id="IPR016134">
    <property type="entry name" value="Dockerin_dom"/>
</dbReference>
<dbReference type="RefSeq" id="WP_011972835.1">
    <property type="nucleotide sequence ID" value="NC_009635.1"/>
</dbReference>
<dbReference type="Gene3D" id="3.40.50.1980">
    <property type="entry name" value="Nitrogenase molybdenum iron protein domain"/>
    <property type="match status" value="2"/>
</dbReference>
<dbReference type="KEGG" id="mae:Maeo_0111"/>
<evidence type="ECO:0000313" key="2">
    <source>
        <dbReference type="EMBL" id="ABR55703.1"/>
    </source>
</evidence>
<dbReference type="STRING" id="419665.Maeo_0111"/>
<sequence>MKKLILLSILSLILMPSIVGEKFGDVNEDGSINIIDVVYLFKNRNLDYEVGDINCDNSINIIDVVYLFKHYDQMREPIVFAEHFKLEPHWDNGYCVVIDSEDNKFVLLEDGGTNPNIPDAKVINAPVGKIATIFYCPTVSTADILKDASCYDSIKGTTGYVIGYSPELTTRYNEGKIADIGKSSSINYETVLNISPDIVFLGDWSSHDTMEEQLVKNGLTVSRFYTYDEPTYMGRIEWIKFSAAFWGEDKYNKTENYFQDAWKARNDILRKVYAENDYPSVTLFSWSKYKDAPGVYGSAHYYNKMANNFKGEYVFNDIPGTSFQYLDKETFYERAMDSDVCIMRHYYSNEITTKEELFGNYSTANFDKFKSLQNGRFYITKPKYYVYEAIDPAGYMMDYAKMLHPELFGGDDDLKYHNKIQ</sequence>
<organism evidence="2 3">
    <name type="scientific">Methanococcus aeolicus (strain ATCC BAA-1280 / DSM 17508 / OCM 812 / Nankai-3)</name>
    <dbReference type="NCBI Taxonomy" id="419665"/>
    <lineage>
        <taxon>Archaea</taxon>
        <taxon>Methanobacteriati</taxon>
        <taxon>Methanobacteriota</taxon>
        <taxon>Methanomada group</taxon>
        <taxon>Methanococci</taxon>
        <taxon>Methanococcales</taxon>
        <taxon>Methanococcaceae</taxon>
        <taxon>Methanococcus</taxon>
    </lineage>
</organism>
<dbReference type="AlphaFoldDB" id="A6UT81"/>
<dbReference type="PANTHER" id="PTHR30535:SF34">
    <property type="entry name" value="MOLYBDATE-BINDING PROTEIN MOLA"/>
    <property type="match status" value="1"/>
</dbReference>
<dbReference type="InterPro" id="IPR002491">
    <property type="entry name" value="ABC_transptr_periplasmic_BD"/>
</dbReference>
<dbReference type="EMBL" id="CP000743">
    <property type="protein sequence ID" value="ABR55703.1"/>
    <property type="molecule type" value="Genomic_DNA"/>
</dbReference>
<dbReference type="InterPro" id="IPR018247">
    <property type="entry name" value="EF_Hand_1_Ca_BS"/>
</dbReference>
<dbReference type="Proteomes" id="UP000001106">
    <property type="component" value="Chromosome"/>
</dbReference>